<feature type="domain" description="AP2/ERF" evidence="7">
    <location>
        <begin position="1197"/>
        <end position="1253"/>
    </location>
</feature>
<accession>A0A250X658</accession>
<dbReference type="SMART" id="SM00380">
    <property type="entry name" value="AP2"/>
    <property type="match status" value="5"/>
</dbReference>
<feature type="region of interest" description="Disordered" evidence="6">
    <location>
        <begin position="882"/>
        <end position="945"/>
    </location>
</feature>
<evidence type="ECO:0000256" key="3">
    <source>
        <dbReference type="ARBA" id="ARBA00023125"/>
    </source>
</evidence>
<evidence type="ECO:0000256" key="4">
    <source>
        <dbReference type="ARBA" id="ARBA00023163"/>
    </source>
</evidence>
<protein>
    <recommendedName>
        <fullName evidence="7">AP2/ERF domain-containing protein</fullName>
    </recommendedName>
</protein>
<dbReference type="CDD" id="cd00018">
    <property type="entry name" value="AP2"/>
    <property type="match status" value="3"/>
</dbReference>
<name>A0A250X658_9CHLO</name>
<keyword evidence="2" id="KW-0805">Transcription regulation</keyword>
<keyword evidence="9" id="KW-1185">Reference proteome</keyword>
<feature type="region of interest" description="Disordered" evidence="6">
    <location>
        <begin position="1105"/>
        <end position="1172"/>
    </location>
</feature>
<dbReference type="SUPFAM" id="SSF54171">
    <property type="entry name" value="DNA-binding domain"/>
    <property type="match status" value="5"/>
</dbReference>
<feature type="compositionally biased region" description="Basic and acidic residues" evidence="6">
    <location>
        <begin position="23"/>
        <end position="38"/>
    </location>
</feature>
<dbReference type="STRING" id="1157962.A0A250X658"/>
<feature type="region of interest" description="Disordered" evidence="6">
    <location>
        <begin position="1"/>
        <end position="73"/>
    </location>
</feature>
<dbReference type="PANTHER" id="PTHR32467">
    <property type="entry name" value="AP2-LIKE ETHYLENE-RESPONSIVE TRANSCRIPTION FACTOR"/>
    <property type="match status" value="1"/>
</dbReference>
<evidence type="ECO:0000256" key="5">
    <source>
        <dbReference type="ARBA" id="ARBA00023242"/>
    </source>
</evidence>
<feature type="compositionally biased region" description="Pro residues" evidence="6">
    <location>
        <begin position="206"/>
        <end position="216"/>
    </location>
</feature>
<reference evidence="8 9" key="1">
    <citation type="submission" date="2017-08" db="EMBL/GenBank/DDBJ databases">
        <title>Acidophilic green algal genome provides insights into adaptation to an acidic environment.</title>
        <authorList>
            <person name="Hirooka S."/>
            <person name="Hirose Y."/>
            <person name="Kanesaki Y."/>
            <person name="Higuchi S."/>
            <person name="Fujiwara T."/>
            <person name="Onuma R."/>
            <person name="Era A."/>
            <person name="Ohbayashi R."/>
            <person name="Uzuka A."/>
            <person name="Nozaki H."/>
            <person name="Yoshikawa H."/>
            <person name="Miyagishima S.Y."/>
        </authorList>
    </citation>
    <scope>NUCLEOTIDE SEQUENCE [LARGE SCALE GENOMIC DNA]</scope>
    <source>
        <strain evidence="8 9">NIES-2499</strain>
    </source>
</reference>
<dbReference type="PROSITE" id="PS51032">
    <property type="entry name" value="AP2_ERF"/>
    <property type="match status" value="5"/>
</dbReference>
<evidence type="ECO:0000256" key="1">
    <source>
        <dbReference type="ARBA" id="ARBA00004123"/>
    </source>
</evidence>
<dbReference type="GO" id="GO:0003677">
    <property type="term" value="F:DNA binding"/>
    <property type="evidence" value="ECO:0007669"/>
    <property type="project" value="UniProtKB-KW"/>
</dbReference>
<feature type="compositionally biased region" description="Gly residues" evidence="6">
    <location>
        <begin position="499"/>
        <end position="513"/>
    </location>
</feature>
<dbReference type="Proteomes" id="UP000232323">
    <property type="component" value="Unassembled WGS sequence"/>
</dbReference>
<comment type="caution">
    <text evidence="8">The sequence shown here is derived from an EMBL/GenBank/DDBJ whole genome shotgun (WGS) entry which is preliminary data.</text>
</comment>
<feature type="domain" description="AP2/ERF" evidence="7">
    <location>
        <begin position="361"/>
        <end position="417"/>
    </location>
</feature>
<feature type="domain" description="AP2/ERF" evidence="7">
    <location>
        <begin position="695"/>
        <end position="753"/>
    </location>
</feature>
<evidence type="ECO:0000313" key="9">
    <source>
        <dbReference type="Proteomes" id="UP000232323"/>
    </source>
</evidence>
<feature type="region of interest" description="Disordered" evidence="6">
    <location>
        <begin position="145"/>
        <end position="217"/>
    </location>
</feature>
<evidence type="ECO:0000256" key="6">
    <source>
        <dbReference type="SAM" id="MobiDB-lite"/>
    </source>
</evidence>
<feature type="domain" description="AP2/ERF" evidence="7">
    <location>
        <begin position="616"/>
        <end position="671"/>
    </location>
</feature>
<dbReference type="Gene3D" id="3.30.730.10">
    <property type="entry name" value="AP2/ERF domain"/>
    <property type="match status" value="5"/>
</dbReference>
<dbReference type="InterPro" id="IPR016177">
    <property type="entry name" value="DNA-bd_dom_sf"/>
</dbReference>
<feature type="compositionally biased region" description="Polar residues" evidence="6">
    <location>
        <begin position="145"/>
        <end position="156"/>
    </location>
</feature>
<evidence type="ECO:0000259" key="7">
    <source>
        <dbReference type="PROSITE" id="PS51032"/>
    </source>
</evidence>
<dbReference type="GO" id="GO:0005634">
    <property type="term" value="C:nucleus"/>
    <property type="evidence" value="ECO:0007669"/>
    <property type="project" value="UniProtKB-SubCell"/>
</dbReference>
<feature type="compositionally biased region" description="Low complexity" evidence="6">
    <location>
        <begin position="526"/>
        <end position="536"/>
    </location>
</feature>
<proteinExistence type="predicted"/>
<keyword evidence="5" id="KW-0539">Nucleus</keyword>
<keyword evidence="3" id="KW-0238">DNA-binding</keyword>
<feature type="compositionally biased region" description="Low complexity" evidence="6">
    <location>
        <begin position="930"/>
        <end position="945"/>
    </location>
</feature>
<dbReference type="InterPro" id="IPR036955">
    <property type="entry name" value="AP2/ERF_dom_sf"/>
</dbReference>
<dbReference type="GO" id="GO:0003700">
    <property type="term" value="F:DNA-binding transcription factor activity"/>
    <property type="evidence" value="ECO:0007669"/>
    <property type="project" value="InterPro"/>
</dbReference>
<dbReference type="InterPro" id="IPR001471">
    <property type="entry name" value="AP2/ERF_dom"/>
</dbReference>
<evidence type="ECO:0000256" key="2">
    <source>
        <dbReference type="ARBA" id="ARBA00023015"/>
    </source>
</evidence>
<feature type="compositionally biased region" description="Polar residues" evidence="6">
    <location>
        <begin position="1128"/>
        <end position="1141"/>
    </location>
</feature>
<gene>
    <name evidence="8" type="ORF">CEUSTIGMA_g5702.t1</name>
</gene>
<feature type="region of interest" description="Disordered" evidence="6">
    <location>
        <begin position="464"/>
        <end position="558"/>
    </location>
</feature>
<feature type="compositionally biased region" description="Gly residues" evidence="6">
    <location>
        <begin position="770"/>
        <end position="780"/>
    </location>
</feature>
<feature type="compositionally biased region" description="Acidic residues" evidence="6">
    <location>
        <begin position="1145"/>
        <end position="1163"/>
    </location>
</feature>
<feature type="compositionally biased region" description="Basic and acidic residues" evidence="6">
    <location>
        <begin position="1"/>
        <end position="16"/>
    </location>
</feature>
<feature type="compositionally biased region" description="Low complexity" evidence="6">
    <location>
        <begin position="470"/>
        <end position="479"/>
    </location>
</feature>
<dbReference type="EMBL" id="BEGY01000031">
    <property type="protein sequence ID" value="GAX78260.1"/>
    <property type="molecule type" value="Genomic_DNA"/>
</dbReference>
<dbReference type="PANTHER" id="PTHR32467:SF90">
    <property type="entry name" value="AP2-LIKE ETHYLENE-RESPONSIVE TRANSCRIPTION FACTOR AIL1"/>
    <property type="match status" value="1"/>
</dbReference>
<comment type="subcellular location">
    <subcellularLocation>
        <location evidence="1">Nucleus</location>
    </subcellularLocation>
</comment>
<feature type="domain" description="AP2/ERF" evidence="7">
    <location>
        <begin position="798"/>
        <end position="858"/>
    </location>
</feature>
<organism evidence="8 9">
    <name type="scientific">Chlamydomonas eustigma</name>
    <dbReference type="NCBI Taxonomy" id="1157962"/>
    <lineage>
        <taxon>Eukaryota</taxon>
        <taxon>Viridiplantae</taxon>
        <taxon>Chlorophyta</taxon>
        <taxon>core chlorophytes</taxon>
        <taxon>Chlorophyceae</taxon>
        <taxon>CS clade</taxon>
        <taxon>Chlamydomonadales</taxon>
        <taxon>Chlamydomonadaceae</taxon>
        <taxon>Chlamydomonas</taxon>
    </lineage>
</organism>
<feature type="compositionally biased region" description="Low complexity" evidence="6">
    <location>
        <begin position="781"/>
        <end position="797"/>
    </location>
</feature>
<evidence type="ECO:0000313" key="8">
    <source>
        <dbReference type="EMBL" id="GAX78260.1"/>
    </source>
</evidence>
<feature type="region of interest" description="Disordered" evidence="6">
    <location>
        <begin position="770"/>
        <end position="801"/>
    </location>
</feature>
<dbReference type="OrthoDB" id="546813at2759"/>
<sequence>MAGDVERPPKRNRVEELNLSQGDQHEAGDSKGKNEIKLEGSQQQQGLGMQALPRPPPLTIPMDGTLPIQHHHTNGMSPLPSFLNSPYLEGMMMSASPNLMAMYNQMANTTTGAGTGIMGGLGAGITPGGALMIMDGSFTPGSLLSPNLWPESTRSLGGNGAFKPPGELAGEAELAKRQQQQQQNGVSGSHRRDSTSNGGSGLQLPGPAPLISPPPSLVINSSPSSASVYKGIQFDKERGKWQVVVWDGAKMNVMGEYGNELEALVANELLSPATAPLTNLQAGGMQAFMSNDPRGPSIQEVLARASTSALIQQQGALISPLGGAPGGATSFSPLGALSPMGLTALLGGVPTPKMMQQGPKNYKGIRYHKERRQWQAYVLDDDKVHWLGFYNDEEEAARAHDAEALRRFGPSADINFSGDSPSELLHAGHSLFGGGYGGCGSSLLSSVPYASHVNMWGGNGELPGSSLEHQGYGYQQQPRRPGRPPKNHLTGAGTSLGSSGQGGRGGSSGTPGRGRGRGRGQRRAASDSSDFSPSGSESDDEPRVALGVSKRGRARKPSAMAAAVAATVAEESFGMEGVLGRGGSPGYGGGSGPTGPASLASSFSFPSGIVARVVSKFRGVTWDDESSKWQATAYDGATLINLGLFDSQEDAARAHDAAVMKTGRKERLNFPPTHVRDPSAMPKHRATGTHKITSQYKGVSWNSACSKWVAVLWDRELKRARHIGSFESEEDAARAYDREAIKMLGPDAGLNFRESLEDYMAASGGSFPGGTVGGSGGGHLGVAEGSGSFSHSSKGSSQYRGVSWHERSQRWEVRVWGGGKQHFIGSFTSEIEAARAYDKAVLRLRGQDARSRSRMNFPVSDYNLEEINAEPLGGLAAAMAAGAGTPDDFEPPHPGDGGANRRSSGRKVRRRRDSDVAGESDLEELDEQLGSGAHPSQQQAQAGAGNGSGAMALAAALGATGHGSNSMAVAAAALASLPAVTIYLDEGRKKWAAALVVAGNATVLGHCDNESSARSMAHNSLVAALTPVMGPSAAAAMATAAMNKNPSTGGGSAAAAAAPRRVSMDLGGPAPVSTSLSAPPSLDLSSLGGRSAAAGAVGTMAGQASISSAVPPTSLHGVLGDHHHSTHQHQAQMDVNTSGSPQQYGEEDDEDYQYGDEDEDEEGGVGGSARVPRRRKVVLAPSTVVPGGKPTMRGKSQYRGVSWCEKVRKWRALLWNGQKQLFLGHFASDTDAARAYDKALIDLKGPEAKTNFPTADYNGAVGSISGDGGMSGFAVGGLELGAGAYNGGSVGGSKAAGGPANVLNLALEAPGSGDRGIKFEAGGGGGHHHAVMHANYFMAKMDPLPPDLKLRHHGGLGGGSATFSTNYQFSLEELLLGPVLPAMNESKAMKLLIQASQSPKMVELLTDVRRVRKERVCTHAPTGILDSCSVAPGIQGFHSGPQSMPAAASSDSSSCSCSRLQGEGNVDTAAAPFALDVVPAAISAKHIQGTEDLLNTCQVVDSNKGCTLTREEDVLHGHTADSRKDEIGVAEALLGLVTNT</sequence>
<feature type="compositionally biased region" description="Acidic residues" evidence="6">
    <location>
        <begin position="916"/>
        <end position="927"/>
    </location>
</feature>
<keyword evidence="4" id="KW-0804">Transcription</keyword>